<feature type="region of interest" description="Disordered" evidence="1">
    <location>
        <begin position="228"/>
        <end position="453"/>
    </location>
</feature>
<comment type="caution">
    <text evidence="2">The sequence shown here is derived from an EMBL/GenBank/DDBJ whole genome shotgun (WGS) entry which is preliminary data.</text>
</comment>
<feature type="compositionally biased region" description="Gly residues" evidence="1">
    <location>
        <begin position="330"/>
        <end position="362"/>
    </location>
</feature>
<organism evidence="2 3">
    <name type="scientific">Mycolicibacterium aromaticivorans JS19b1 = JCM 16368</name>
    <dbReference type="NCBI Taxonomy" id="1440774"/>
    <lineage>
        <taxon>Bacteria</taxon>
        <taxon>Bacillati</taxon>
        <taxon>Actinomycetota</taxon>
        <taxon>Actinomycetes</taxon>
        <taxon>Mycobacteriales</taxon>
        <taxon>Mycobacteriaceae</taxon>
        <taxon>Mycolicibacterium</taxon>
    </lineage>
</organism>
<name>A0A064CES9_9MYCO</name>
<dbReference type="EMBL" id="JALN02000002">
    <property type="protein sequence ID" value="KDE97233.1"/>
    <property type="molecule type" value="Genomic_DNA"/>
</dbReference>
<feature type="compositionally biased region" description="Low complexity" evidence="1">
    <location>
        <begin position="416"/>
        <end position="450"/>
    </location>
</feature>
<dbReference type="STRING" id="1440774.Y900_028655"/>
<dbReference type="AlphaFoldDB" id="A0A064CES9"/>
<reference evidence="2" key="1">
    <citation type="submission" date="2014-05" db="EMBL/GenBank/DDBJ databases">
        <title>Genome sequence of Mycobacterium aromaticivorans strain JS19b1T (= DSM 45407T).</title>
        <authorList>
            <person name="Kwak Y."/>
            <person name="Park G.-S."/>
            <person name="Li Q.X."/>
            <person name="Lee S.-E."/>
            <person name="Shin J.-H."/>
        </authorList>
    </citation>
    <scope>NUCLEOTIDE SEQUENCE [LARGE SCALE GENOMIC DNA]</scope>
    <source>
        <strain evidence="2">JS19b1</strain>
    </source>
</reference>
<evidence type="ECO:0000313" key="3">
    <source>
        <dbReference type="Proteomes" id="UP000022835"/>
    </source>
</evidence>
<dbReference type="eggNOG" id="ENOG5032B2G">
    <property type="taxonomic scope" value="Bacteria"/>
</dbReference>
<protein>
    <submittedName>
        <fullName evidence="2">Uncharacterized protein</fullName>
    </submittedName>
</protein>
<sequence>MPAATNASSGVADGASKEAGHVKTAAEVANSEAAKLLKGFNAAKPPADNYVPSLGVPGGRDIHLQPGMFTGYLVGPGVWPTESESELAQTATKLKKLSEQHQDAASAAERSKDEVFSPGGWWSDGAGADAAYEHYEAEEKAHKAVASVLDGVSTTQSQMSDLIRLGKRNIRDAHDAAHQEIEQYLNAPGGVPTAKIAVITTKYRTLIEEHRTELHGWMTEQTTMLTNKFGIPEAPPGSPKQNGESEDQDSHHRADPSDGPSTQPADSTNVPKPGSDGYHKGDITDSSSSPDAGQGTGLPNPLATGYQRVSPTDGAGASKPPSMPSPPSMGSGGGSGGGGSSPLSSLGGGMGGMQGMAGGAKGVSGMSSPASGLQGPASSASPSSLGSEFGRGMAAGNAAAGGMPPLASSAPPQTPSGPLSAAPLAQASAPGSAAPTASTVPASATPTGAAGSAGGGMGGIPAGGLGGAGGSSGAAPQMTSYGSVLPPSAPAAAAGAAGAAGSVPSAPAAAAAGGAAAAGAPGFLPGLREVNNQRVGRDVSMTDLESARTVVADLAAASSVAYPGLEWAVAVTRGASGFPEMWVTTNEGAGYIPPGVYIRRSMPLAAHFDPDFDVRWLGWFNPAETVLRAVRMRGDAVSAIATTWAHDSDEVRSATPDVAIGIAPAGAPGEADASRLTRDRSHRLETIAPAVFVGLQRDADEAERYTRQLTQQVVFSGPEMSTAATSVARAVIAGQWPSEREWAELTAQYENDRLMAGAQRPGLMGVEEPHQLVAYQHDFAQCRRLETLLCWQSGDVADVVYAAISAGVSAPALV</sequence>
<evidence type="ECO:0000256" key="1">
    <source>
        <dbReference type="SAM" id="MobiDB-lite"/>
    </source>
</evidence>
<proteinExistence type="predicted"/>
<feature type="region of interest" description="Disordered" evidence="1">
    <location>
        <begin position="98"/>
        <end position="120"/>
    </location>
</feature>
<dbReference type="Proteomes" id="UP000022835">
    <property type="component" value="Unassembled WGS sequence"/>
</dbReference>
<feature type="compositionally biased region" description="Polar residues" evidence="1">
    <location>
        <begin position="259"/>
        <end position="270"/>
    </location>
</feature>
<evidence type="ECO:0000313" key="2">
    <source>
        <dbReference type="EMBL" id="KDE97233.1"/>
    </source>
</evidence>
<accession>A0A064CES9</accession>
<feature type="compositionally biased region" description="Low complexity" evidence="1">
    <location>
        <begin position="367"/>
        <end position="402"/>
    </location>
</feature>
<gene>
    <name evidence="2" type="ORF">Y900_028655</name>
</gene>
<keyword evidence="3" id="KW-1185">Reference proteome</keyword>